<dbReference type="Pfam" id="PF13649">
    <property type="entry name" value="Methyltransf_25"/>
    <property type="match status" value="1"/>
</dbReference>
<feature type="domain" description="Methyltransferase" evidence="2">
    <location>
        <begin position="47"/>
        <end position="143"/>
    </location>
</feature>
<comment type="caution">
    <text evidence="3">The sequence shown here is derived from an EMBL/GenBank/DDBJ whole genome shotgun (WGS) entry which is preliminary data.</text>
</comment>
<dbReference type="Gene3D" id="3.40.50.150">
    <property type="entry name" value="Vaccinia Virus protein VP39"/>
    <property type="match status" value="1"/>
</dbReference>
<evidence type="ECO:0000313" key="3">
    <source>
        <dbReference type="EMBL" id="MFA0811952.1"/>
    </source>
</evidence>
<dbReference type="InterPro" id="IPR029063">
    <property type="entry name" value="SAM-dependent_MTases_sf"/>
</dbReference>
<dbReference type="InterPro" id="IPR041698">
    <property type="entry name" value="Methyltransf_25"/>
</dbReference>
<evidence type="ECO:0000256" key="1">
    <source>
        <dbReference type="ARBA" id="ARBA00022679"/>
    </source>
</evidence>
<dbReference type="RefSeq" id="WP_371839562.1">
    <property type="nucleotide sequence ID" value="NZ_JBGMEK010000029.1"/>
</dbReference>
<dbReference type="Proteomes" id="UP001569428">
    <property type="component" value="Unassembled WGS sequence"/>
</dbReference>
<name>A0ABV4P1S4_9GAMM</name>
<dbReference type="SUPFAM" id="SSF53335">
    <property type="entry name" value="S-adenosyl-L-methionine-dependent methyltransferases"/>
    <property type="match status" value="1"/>
</dbReference>
<dbReference type="GO" id="GO:0008168">
    <property type="term" value="F:methyltransferase activity"/>
    <property type="evidence" value="ECO:0007669"/>
    <property type="project" value="UniProtKB-KW"/>
</dbReference>
<keyword evidence="4" id="KW-1185">Reference proteome</keyword>
<sequence>MDQSISTEAIYNAQAVNWLRSEKIMLSDYTARPCVLQELGDVAGQHILDIGCGEGYISRMIMESGASSLFGLDVSAEMICQAKSMAAELGLHKANYEVGDAVNFNQYSRTQFDQVIAVFLFNYLTVEEMIQVMTKVRSLLTSGYL</sequence>
<reference evidence="3 4" key="1">
    <citation type="submission" date="2024-08" db="EMBL/GenBank/DDBJ databases">
        <authorList>
            <person name="Ishaq N."/>
        </authorList>
    </citation>
    <scope>NUCLEOTIDE SEQUENCE [LARGE SCALE GENOMIC DNA]</scope>
    <source>
        <strain evidence="3 4">DSM 18651</strain>
    </source>
</reference>
<evidence type="ECO:0000313" key="4">
    <source>
        <dbReference type="Proteomes" id="UP001569428"/>
    </source>
</evidence>
<gene>
    <name evidence="3" type="ORF">ACCI49_13610</name>
</gene>
<accession>A0ABV4P1S4</accession>
<dbReference type="CDD" id="cd02440">
    <property type="entry name" value="AdoMet_MTases"/>
    <property type="match status" value="1"/>
</dbReference>
<dbReference type="EC" id="2.1.-.-" evidence="3"/>
<protein>
    <submittedName>
        <fullName evidence="3">Class I SAM-dependent methyltransferase</fullName>
        <ecNumber evidence="3">2.1.-.-</ecNumber>
    </submittedName>
</protein>
<organism evidence="3 4">
    <name type="scientific">Microbulbifer epialgicus</name>
    <dbReference type="NCBI Taxonomy" id="393907"/>
    <lineage>
        <taxon>Bacteria</taxon>
        <taxon>Pseudomonadati</taxon>
        <taxon>Pseudomonadota</taxon>
        <taxon>Gammaproteobacteria</taxon>
        <taxon>Cellvibrionales</taxon>
        <taxon>Microbulbiferaceae</taxon>
        <taxon>Microbulbifer</taxon>
    </lineage>
</organism>
<dbReference type="EMBL" id="JBGMEK010000029">
    <property type="protein sequence ID" value="MFA0811952.1"/>
    <property type="molecule type" value="Genomic_DNA"/>
</dbReference>
<keyword evidence="3" id="KW-0489">Methyltransferase</keyword>
<keyword evidence="1 3" id="KW-0808">Transferase</keyword>
<dbReference type="PANTHER" id="PTHR43861">
    <property type="entry name" value="TRANS-ACONITATE 2-METHYLTRANSFERASE-RELATED"/>
    <property type="match status" value="1"/>
</dbReference>
<proteinExistence type="predicted"/>
<dbReference type="GO" id="GO:0032259">
    <property type="term" value="P:methylation"/>
    <property type="evidence" value="ECO:0007669"/>
    <property type="project" value="UniProtKB-KW"/>
</dbReference>
<evidence type="ECO:0000259" key="2">
    <source>
        <dbReference type="Pfam" id="PF13649"/>
    </source>
</evidence>